<feature type="region of interest" description="Disordered" evidence="1">
    <location>
        <begin position="254"/>
        <end position="278"/>
    </location>
</feature>
<dbReference type="InterPro" id="IPR036918">
    <property type="entry name" value="Pyrv_Knase_C_sf"/>
</dbReference>
<organism evidence="2 3">
    <name type="scientific">Paraburkholderia franconis</name>
    <dbReference type="NCBI Taxonomy" id="2654983"/>
    <lineage>
        <taxon>Bacteria</taxon>
        <taxon>Pseudomonadati</taxon>
        <taxon>Pseudomonadota</taxon>
        <taxon>Betaproteobacteria</taxon>
        <taxon>Burkholderiales</taxon>
        <taxon>Burkholderiaceae</taxon>
        <taxon>Paraburkholderia</taxon>
    </lineage>
</organism>
<evidence type="ECO:0000313" key="3">
    <source>
        <dbReference type="Proteomes" id="UP000484381"/>
    </source>
</evidence>
<accession>A0A7X1NA13</accession>
<sequence length="278" mass="30018">MPGILALSIVTAGASAAIHRDASDFATQVDPAIAPVVPETSGYDALLRQYGVEPGSEKARTVLKWVGRIRNDPVIARNLPDGADGVGEVFLDPAKRQVLMSDGVARLDAADRLQYVLLVTRLIDELVPVNCYGLSDMSAVMRRVQLQDMSDADVDQYLGLLYKVVARYASGAPIQMPTREQSAAAEAQLSRGIVAELQGDPDSLDRYAYYASHASEATPADTCWMSRVTMHAIIVMPDPERDYVLLPSIRDRDDAAAQGNRFPDKAQPASAGPQTHAP</sequence>
<evidence type="ECO:0000256" key="1">
    <source>
        <dbReference type="SAM" id="MobiDB-lite"/>
    </source>
</evidence>
<dbReference type="RefSeq" id="WP_152759207.1">
    <property type="nucleotide sequence ID" value="NZ_WHNP01000011.1"/>
</dbReference>
<evidence type="ECO:0000313" key="2">
    <source>
        <dbReference type="EMBL" id="MPW18142.1"/>
    </source>
</evidence>
<reference evidence="2 3" key="1">
    <citation type="submission" date="2019-10" db="EMBL/GenBank/DDBJ databases">
        <title>Paraburkholderia sp. isolated from nodules of Mimosa pudica from Brazilian Atlantic Forest soils.</title>
        <authorList>
            <person name="Paulitsch F."/>
            <person name="Hungria M."/>
            <person name="Dall'Agnol R."/>
        </authorList>
    </citation>
    <scope>NUCLEOTIDE SEQUENCE [LARGE SCALE GENOMIC DNA]</scope>
    <source>
        <strain evidence="2 3">CNPSo 3157</strain>
    </source>
</reference>
<keyword evidence="3" id="KW-1185">Reference proteome</keyword>
<dbReference type="Proteomes" id="UP000484381">
    <property type="component" value="Unassembled WGS sequence"/>
</dbReference>
<protein>
    <submittedName>
        <fullName evidence="2">Uncharacterized protein</fullName>
    </submittedName>
</protein>
<proteinExistence type="predicted"/>
<dbReference type="SUPFAM" id="SSF52935">
    <property type="entry name" value="PK C-terminal domain-like"/>
    <property type="match status" value="1"/>
</dbReference>
<comment type="caution">
    <text evidence="2">The sequence shown here is derived from an EMBL/GenBank/DDBJ whole genome shotgun (WGS) entry which is preliminary data.</text>
</comment>
<gene>
    <name evidence="2" type="ORF">GCT13_14730</name>
</gene>
<dbReference type="EMBL" id="WHNP01000011">
    <property type="protein sequence ID" value="MPW18142.1"/>
    <property type="molecule type" value="Genomic_DNA"/>
</dbReference>
<dbReference type="AlphaFoldDB" id="A0A7X1NA13"/>
<name>A0A7X1NA13_9BURK</name>